<dbReference type="InterPro" id="IPR036871">
    <property type="entry name" value="PX_dom_sf"/>
</dbReference>
<feature type="compositionally biased region" description="Basic and acidic residues" evidence="8">
    <location>
        <begin position="1465"/>
        <end position="1478"/>
    </location>
</feature>
<dbReference type="InterPro" id="IPR016555">
    <property type="entry name" value="PLipase_D_euk"/>
</dbReference>
<evidence type="ECO:0000313" key="11">
    <source>
        <dbReference type="Proteomes" id="UP000092666"/>
    </source>
</evidence>
<feature type="compositionally biased region" description="Gly residues" evidence="8">
    <location>
        <begin position="1"/>
        <end position="11"/>
    </location>
</feature>
<proteinExistence type="inferred from homology"/>
<evidence type="ECO:0000256" key="5">
    <source>
        <dbReference type="ARBA" id="ARBA00022963"/>
    </source>
</evidence>
<dbReference type="InterPro" id="IPR001736">
    <property type="entry name" value="PLipase_D/transphosphatidylase"/>
</dbReference>
<feature type="compositionally biased region" description="Basic and acidic residues" evidence="8">
    <location>
        <begin position="71"/>
        <end position="87"/>
    </location>
</feature>
<evidence type="ECO:0000256" key="6">
    <source>
        <dbReference type="ARBA" id="ARBA00023098"/>
    </source>
</evidence>
<dbReference type="SMART" id="SM00155">
    <property type="entry name" value="PLDc"/>
    <property type="match status" value="2"/>
</dbReference>
<comment type="similarity">
    <text evidence="2 7">Belongs to the phospholipase D family.</text>
</comment>
<feature type="compositionally biased region" description="Gly residues" evidence="8">
    <location>
        <begin position="1735"/>
        <end position="1749"/>
    </location>
</feature>
<evidence type="ECO:0000256" key="4">
    <source>
        <dbReference type="ARBA" id="ARBA00022801"/>
    </source>
</evidence>
<organism evidence="10 11">
    <name type="scientific">Kwoniella heveanensis BCC8398</name>
    <dbReference type="NCBI Taxonomy" id="1296120"/>
    <lineage>
        <taxon>Eukaryota</taxon>
        <taxon>Fungi</taxon>
        <taxon>Dikarya</taxon>
        <taxon>Basidiomycota</taxon>
        <taxon>Agaricomycotina</taxon>
        <taxon>Tremellomycetes</taxon>
        <taxon>Tremellales</taxon>
        <taxon>Cryptococcaceae</taxon>
        <taxon>Kwoniella</taxon>
    </lineage>
</organism>
<feature type="compositionally biased region" description="Basic and acidic residues" evidence="8">
    <location>
        <begin position="388"/>
        <end position="408"/>
    </location>
</feature>
<feature type="compositionally biased region" description="Gly residues" evidence="8">
    <location>
        <begin position="414"/>
        <end position="424"/>
    </location>
</feature>
<feature type="domain" description="PLD phosphodiesterase" evidence="9">
    <location>
        <begin position="1290"/>
        <end position="1317"/>
    </location>
</feature>
<dbReference type="OrthoDB" id="14911at2759"/>
<dbReference type="GO" id="GO:0035091">
    <property type="term" value="F:phosphatidylinositol binding"/>
    <property type="evidence" value="ECO:0007669"/>
    <property type="project" value="InterPro"/>
</dbReference>
<feature type="compositionally biased region" description="Polar residues" evidence="8">
    <location>
        <begin position="173"/>
        <end position="212"/>
    </location>
</feature>
<sequence>MSGPAGSGAATGAGARSSFSMSTDGFPGLVRHMAQKKKTEDEMTSSSNGDGADVDAMHPSKGLPSTGLKRNTQEWKEANGETEHDNGSKSTGHHRNPSRSGSTSSASSSSSIPDNATGEDDPRSMEQQKNDQEGAEGEGPGRHEKLISNGNPITDSPESSPTSETPPTVTNSNHGQSDTENVNSAPSRRNQPNGKHAESNGTSNVNGKSQNDNDNDNRPKLTIHRDRYDVDPEERAFRRDSSPERKRTDELGRRPDGLPGVKDEEFPGPRNEIVLGPRVGYMHYHQHREPTVQGVKNGPILKVTADGEGEYPPGQTPSTSRQHSEQSVTRLRNSNDLDTYERGMGDTLAEGVWRSALPASSSESDNGLTPRTGEKSRRKSHNHARFSSFRDEREDDRNDRVKDRKPGGEDGEAAGAGAGAGAGGDSSSSPEEADGHGNGHGHGHGHETPTTEAAQKRWSMLRHRVVPSRSSTNQGGTGGPTPGPGKVSALAPTVIASLPVTTELFAGQLPVMILKTWLDRDEDGHRAVPVLLGNLRFRVGDSVGLRPGNETGKEMFKLECEYGDGAVKWVIYRELRDFLSLHAHYKAANFGTSVGGLRASRKVDIPDFPKMSELFLASAEGVSADKDRDRSRHRPGKAEYAQASRDALQQYLVELIRAVIFRPESNRLCKFFELSALTLSLAPRGGFQGKAGFLKIPGSNASRRANQPGLAPTSWKANREPKWFIVRDSYFIATDGPECTDFYDVFLIDADFTIERPKRYYRTGMHLLSGHGSLKSLKHKGDPMANAADDNPNDIDTDNPFNRELIIASGEGKGSKGQSMHDDGEHHASQHTFSIINSQRKLKLVAKNARQMHQFIVSMERIAAQCIWTGRNRFDSFAPLRVNVAAQWLVDGRDYFWNLSRAINMAKDRIYIHDWWISPELYLRRPGDERYRLDNLLKRKAEDGVKVFIIIYNEVSDKTTPVDSLYTKRTLTNLHPNIMVQRSPSHFQTGTFYWSHHEKLCVIDETIAFMGGLDLCYGRWDTSQHILTDDDHTSPDGPDGPVWRGKDYSNERVMEYANLDKPFEDMFDRTKVPRMPWHDVGLQIVGQPARDLCRHFVQRWNLLIRTKNHKRQMPFLLPAADFTERELQELKLQGTCEVQICRSVGPWSMGTLTKIEHSIQNAYVKSIELSEHFVYIENQFFITSTIVDGVQIENQIGDALVERIIRAHREGTEWRACIVIPLLPGYTYPIDSGEASSVRLILECQNRTISRGTHSIFSRLRKEGIDPDEYITFFSLRGWAKFKSGTLTTEQVYIHGKTMVVDDRLVLCGSANINERSQRGDRDSELLAVIRDTDMIDGTMAGRPFKVGRFAHTLRVRLMREHVGVDVDSIDEDQLMSREPVADADEIETWDPDHEQQSDDEERQGGITTIKARTARDRLMRTFHDGVSSVTKGMSENAITNVKKAADKVIHPVARVVGNDTIAHHVIDDGDPSEREDLPPGGGKGSTAGFASSIVPTLEEKTIFERRPSATHANGKPLFDVLEESEGGHGSPSEGGHGSKTSPGLQGDQHQQGSEPEEAKVPDSAKKDNLISDGNPSAKKAGAPKILSDPSETEFYGAPANAQQSDDDLPNRDTQRTGEKEQDLAVKARKTLRKHLNAKVQLSPWSMPTPTPKINPNRFHDPLDETFWKDMWVATAVHNTEIFRKVFRCIPDDLVTSWAQYKAFANHAEKFNKQPEDIAAPGHDEPVKVTHNGPGTHGAGGGGSGGGQVNGKDGSKGGSNSKGDSASLSETRSPDVVDGKPKDHFSLKRDPTTKSKSPKLPDQQQQPSSPPSATKSTIEGVNVHPGSGGGSADNKSGKKPSAPDEAWAEWEREEMEELLGEVRGHLGE</sequence>
<dbReference type="FunFam" id="3.30.870.10:FF:000011">
    <property type="entry name" value="Phospholipase"/>
    <property type="match status" value="1"/>
</dbReference>
<reference evidence="11" key="2">
    <citation type="submission" date="2013-12" db="EMBL/GenBank/DDBJ databases">
        <title>Evolution of pathogenesis and genome organization in the Tremellales.</title>
        <authorList>
            <person name="Cuomo C."/>
            <person name="Litvintseva A."/>
            <person name="Heitman J."/>
            <person name="Chen Y."/>
            <person name="Sun S."/>
            <person name="Springer D."/>
            <person name="Dromer F."/>
            <person name="Young S."/>
            <person name="Zeng Q."/>
            <person name="Chapman S."/>
            <person name="Gujja S."/>
            <person name="Saif S."/>
            <person name="Birren B."/>
        </authorList>
    </citation>
    <scope>NUCLEOTIDE SEQUENCE [LARGE SCALE GENOMIC DNA]</scope>
    <source>
        <strain evidence="11">BCC8398</strain>
    </source>
</reference>
<dbReference type="PIRSF" id="PIRSF009376">
    <property type="entry name" value="Phospholipase_D_euk"/>
    <property type="match status" value="1"/>
</dbReference>
<feature type="compositionally biased region" description="Polar residues" evidence="8">
    <location>
        <begin position="316"/>
        <end position="332"/>
    </location>
</feature>
<feature type="compositionally biased region" description="Basic and acidic residues" evidence="8">
    <location>
        <begin position="120"/>
        <end position="132"/>
    </location>
</feature>
<evidence type="ECO:0000256" key="1">
    <source>
        <dbReference type="ARBA" id="ARBA00000798"/>
    </source>
</evidence>
<feature type="compositionally biased region" description="Basic and acidic residues" evidence="8">
    <location>
        <begin position="1557"/>
        <end position="1570"/>
    </location>
</feature>
<name>A0A1B9GJ01_9TREE</name>
<gene>
    <name evidence="10" type="ORF">I316_07375</name>
</gene>
<feature type="compositionally biased region" description="Basic and acidic residues" evidence="8">
    <location>
        <begin position="1609"/>
        <end position="1623"/>
    </location>
</feature>
<reference evidence="10 11" key="1">
    <citation type="submission" date="2013-07" db="EMBL/GenBank/DDBJ databases">
        <title>The Genome Sequence of Cryptococcus heveanensis BCC8398.</title>
        <authorList>
            <consortium name="The Broad Institute Genome Sequencing Platform"/>
            <person name="Cuomo C."/>
            <person name="Litvintseva A."/>
            <person name="Chen Y."/>
            <person name="Heitman J."/>
            <person name="Sun S."/>
            <person name="Springer D."/>
            <person name="Dromer F."/>
            <person name="Young S.K."/>
            <person name="Zeng Q."/>
            <person name="Gargeya S."/>
            <person name="Fitzgerald M."/>
            <person name="Abouelleil A."/>
            <person name="Alvarado L."/>
            <person name="Berlin A.M."/>
            <person name="Chapman S.B."/>
            <person name="Dewar J."/>
            <person name="Goldberg J."/>
            <person name="Griggs A."/>
            <person name="Gujja S."/>
            <person name="Hansen M."/>
            <person name="Howarth C."/>
            <person name="Imamovic A."/>
            <person name="Larimer J."/>
            <person name="McCowan C."/>
            <person name="Murphy C."/>
            <person name="Pearson M."/>
            <person name="Priest M."/>
            <person name="Roberts A."/>
            <person name="Saif S."/>
            <person name="Shea T."/>
            <person name="Sykes S."/>
            <person name="Wortman J."/>
            <person name="Nusbaum C."/>
            <person name="Birren B."/>
        </authorList>
    </citation>
    <scope>NUCLEOTIDE SEQUENCE [LARGE SCALE GENOMIC DNA]</scope>
    <source>
        <strain evidence="10 11">BCC8398</strain>
    </source>
</reference>
<keyword evidence="3" id="KW-0677">Repeat</keyword>
<feature type="compositionally biased region" description="Low complexity" evidence="8">
    <location>
        <begin position="1794"/>
        <end position="1816"/>
    </location>
</feature>
<comment type="catalytic activity">
    <reaction evidence="1 7">
        <text>a 1,2-diacyl-sn-glycero-3-phosphocholine + H2O = a 1,2-diacyl-sn-glycero-3-phosphate + choline + H(+)</text>
        <dbReference type="Rhea" id="RHEA:14445"/>
        <dbReference type="ChEBI" id="CHEBI:15354"/>
        <dbReference type="ChEBI" id="CHEBI:15377"/>
        <dbReference type="ChEBI" id="CHEBI:15378"/>
        <dbReference type="ChEBI" id="CHEBI:57643"/>
        <dbReference type="ChEBI" id="CHEBI:58608"/>
        <dbReference type="EC" id="3.1.4.4"/>
    </reaction>
</comment>
<feature type="region of interest" description="Disordered" evidence="8">
    <location>
        <begin position="1"/>
        <end position="272"/>
    </location>
</feature>
<dbReference type="PANTHER" id="PTHR18896:SF76">
    <property type="entry name" value="PHOSPHOLIPASE"/>
    <property type="match status" value="1"/>
</dbReference>
<protein>
    <recommendedName>
        <fullName evidence="7">Phospholipase</fullName>
        <ecNumber evidence="7">3.1.4.4</ecNumber>
    </recommendedName>
</protein>
<evidence type="ECO:0000256" key="7">
    <source>
        <dbReference type="PIRNR" id="PIRNR009376"/>
    </source>
</evidence>
<dbReference type="CDD" id="cd09141">
    <property type="entry name" value="PLDc_vPLD1_2_yPLD_like_2"/>
    <property type="match status" value="1"/>
</dbReference>
<feature type="compositionally biased region" description="Polar residues" evidence="8">
    <location>
        <begin position="358"/>
        <end position="369"/>
    </location>
</feature>
<feature type="region of interest" description="Disordered" evidence="8">
    <location>
        <begin position="1385"/>
        <end position="1405"/>
    </location>
</feature>
<dbReference type="GO" id="GO:0009395">
    <property type="term" value="P:phospholipid catabolic process"/>
    <property type="evidence" value="ECO:0007669"/>
    <property type="project" value="TreeGrafter"/>
</dbReference>
<feature type="region of interest" description="Disordered" evidence="8">
    <location>
        <begin position="288"/>
        <end position="486"/>
    </location>
</feature>
<dbReference type="CDD" id="cd09138">
    <property type="entry name" value="PLDc_vPLD1_2_yPLD_like_1"/>
    <property type="match status" value="1"/>
</dbReference>
<dbReference type="InterPro" id="IPR015679">
    <property type="entry name" value="PLipase_D_fam"/>
</dbReference>
<accession>A0A1B9GJ01</accession>
<evidence type="ECO:0000256" key="8">
    <source>
        <dbReference type="SAM" id="MobiDB-lite"/>
    </source>
</evidence>
<feature type="compositionally biased region" description="Basic and acidic residues" evidence="8">
    <location>
        <begin position="333"/>
        <end position="344"/>
    </location>
</feature>
<feature type="compositionally biased region" description="Basic and acidic residues" evidence="8">
    <location>
        <begin position="1716"/>
        <end position="1728"/>
    </location>
</feature>
<evidence type="ECO:0000259" key="9">
    <source>
        <dbReference type="PROSITE" id="PS50035"/>
    </source>
</evidence>
<feature type="compositionally biased region" description="Gly residues" evidence="8">
    <location>
        <begin position="1528"/>
        <end position="1538"/>
    </location>
</feature>
<feature type="region of interest" description="Disordered" evidence="8">
    <location>
        <begin position="1522"/>
        <end position="1623"/>
    </location>
</feature>
<keyword evidence="5 7" id="KW-0442">Lipid degradation</keyword>
<keyword evidence="11" id="KW-1185">Reference proteome</keyword>
<dbReference type="GO" id="GO:0004630">
    <property type="term" value="F:phospholipase D activity"/>
    <property type="evidence" value="ECO:0007669"/>
    <property type="project" value="UniProtKB-EC"/>
</dbReference>
<dbReference type="Gene3D" id="3.30.1520.10">
    <property type="entry name" value="Phox-like domain"/>
    <property type="match status" value="1"/>
</dbReference>
<feature type="domain" description="PLD phosphodiesterase" evidence="9">
    <location>
        <begin position="992"/>
        <end position="1019"/>
    </location>
</feature>
<dbReference type="STRING" id="1296120.A0A1B9GJ01"/>
<dbReference type="PROSITE" id="PS50035">
    <property type="entry name" value="PLD"/>
    <property type="match status" value="2"/>
</dbReference>
<feature type="region of interest" description="Disordered" evidence="8">
    <location>
        <begin position="1716"/>
        <end position="1850"/>
    </location>
</feature>
<dbReference type="EMBL" id="KV700139">
    <property type="protein sequence ID" value="OCF30968.1"/>
    <property type="molecule type" value="Genomic_DNA"/>
</dbReference>
<keyword evidence="6" id="KW-0443">Lipid metabolism</keyword>
<dbReference type="SUPFAM" id="SSF56024">
    <property type="entry name" value="Phospholipase D/nuclease"/>
    <property type="match status" value="2"/>
</dbReference>
<feature type="compositionally biased region" description="Basic and acidic residues" evidence="8">
    <location>
        <begin position="1772"/>
        <end position="1793"/>
    </location>
</feature>
<dbReference type="Gene3D" id="3.30.870.10">
    <property type="entry name" value="Endonuclease Chain A"/>
    <property type="match status" value="2"/>
</dbReference>
<dbReference type="Proteomes" id="UP000092666">
    <property type="component" value="Unassembled WGS sequence"/>
</dbReference>
<feature type="region of interest" description="Disordered" evidence="8">
    <location>
        <begin position="1465"/>
        <end position="1494"/>
    </location>
</feature>
<dbReference type="Pfam" id="PF00614">
    <property type="entry name" value="PLDc"/>
    <property type="match status" value="2"/>
</dbReference>
<keyword evidence="4 7" id="KW-0378">Hydrolase</keyword>
<dbReference type="PANTHER" id="PTHR18896">
    <property type="entry name" value="PHOSPHOLIPASE D"/>
    <property type="match status" value="1"/>
</dbReference>
<feature type="compositionally biased region" description="Low complexity" evidence="8">
    <location>
        <begin position="98"/>
        <end position="111"/>
    </location>
</feature>
<feature type="compositionally biased region" description="Low complexity" evidence="8">
    <location>
        <begin position="152"/>
        <end position="172"/>
    </location>
</feature>
<dbReference type="CDD" id="cd01254">
    <property type="entry name" value="PH_PLD"/>
    <property type="match status" value="1"/>
</dbReference>
<feature type="compositionally biased region" description="Polar residues" evidence="8">
    <location>
        <begin position="1540"/>
        <end position="1554"/>
    </location>
</feature>
<evidence type="ECO:0000256" key="3">
    <source>
        <dbReference type="ARBA" id="ARBA00022737"/>
    </source>
</evidence>
<evidence type="ECO:0000313" key="10">
    <source>
        <dbReference type="EMBL" id="OCF30968.1"/>
    </source>
</evidence>
<evidence type="ECO:0000256" key="2">
    <source>
        <dbReference type="ARBA" id="ARBA00008664"/>
    </source>
</evidence>
<feature type="compositionally biased region" description="Basic and acidic residues" evidence="8">
    <location>
        <begin position="215"/>
        <end position="267"/>
    </location>
</feature>
<dbReference type="EC" id="3.1.4.4" evidence="7"/>